<evidence type="ECO:0000256" key="1">
    <source>
        <dbReference type="SAM" id="Phobius"/>
    </source>
</evidence>
<sequence length="67" mass="7310">MFCKATYFWLPYMPWPKVSYFLLIFIWSFFLGPAAFGGRALAGLAGLLGPAPASWLGLPLRGTLSGP</sequence>
<accession>H6L8K2</accession>
<dbReference type="AlphaFoldDB" id="H6L8K2"/>
<evidence type="ECO:0000313" key="2">
    <source>
        <dbReference type="EMBL" id="AFC26727.1"/>
    </source>
</evidence>
<organism evidence="2 3">
    <name type="scientific">Saprospira grandis (strain Lewin)</name>
    <dbReference type="NCBI Taxonomy" id="984262"/>
    <lineage>
        <taxon>Bacteria</taxon>
        <taxon>Pseudomonadati</taxon>
        <taxon>Bacteroidota</taxon>
        <taxon>Saprospiria</taxon>
        <taxon>Saprospirales</taxon>
        <taxon>Saprospiraceae</taxon>
        <taxon>Saprospira</taxon>
    </lineage>
</organism>
<keyword evidence="1" id="KW-1133">Transmembrane helix</keyword>
<keyword evidence="1" id="KW-0472">Membrane</keyword>
<evidence type="ECO:0000313" key="3">
    <source>
        <dbReference type="Proteomes" id="UP000007519"/>
    </source>
</evidence>
<dbReference type="EMBL" id="CP002831">
    <property type="protein sequence ID" value="AFC26727.1"/>
    <property type="molecule type" value="Genomic_DNA"/>
</dbReference>
<dbReference type="STRING" id="984262.SGRA_4012"/>
<protein>
    <submittedName>
        <fullName evidence="2">Uncharacterized protein</fullName>
    </submittedName>
</protein>
<reference evidence="2 3" key="1">
    <citation type="journal article" date="2012" name="Stand. Genomic Sci.">
        <title>Complete genome sequencing and analysis of Saprospira grandis str. Lewin, a predatory marine bacterium.</title>
        <authorList>
            <person name="Saw J.H."/>
            <person name="Yuryev A."/>
            <person name="Kanbe M."/>
            <person name="Hou S."/>
            <person name="Young A.G."/>
            <person name="Aizawa S."/>
            <person name="Alam M."/>
        </authorList>
    </citation>
    <scope>NUCLEOTIDE SEQUENCE [LARGE SCALE GENOMIC DNA]</scope>
    <source>
        <strain evidence="2 3">Lewin</strain>
    </source>
</reference>
<feature type="transmembrane region" description="Helical" evidence="1">
    <location>
        <begin position="20"/>
        <end position="42"/>
    </location>
</feature>
<gene>
    <name evidence="2" type="ordered locus">SGRA_4012</name>
</gene>
<dbReference type="KEGG" id="sgn:SGRA_4012"/>
<proteinExistence type="predicted"/>
<name>H6L8K2_SAPGL</name>
<keyword evidence="1" id="KW-0812">Transmembrane</keyword>
<dbReference type="Proteomes" id="UP000007519">
    <property type="component" value="Chromosome"/>
</dbReference>
<dbReference type="HOGENOM" id="CLU_2809976_0_0_10"/>
<keyword evidence="3" id="KW-1185">Reference proteome</keyword>